<name>A0A9X2LL20_9ACTN</name>
<dbReference type="EMBL" id="JANIID010000024">
    <property type="protein sequence ID" value="MCQ8772777.1"/>
    <property type="molecule type" value="Genomic_DNA"/>
</dbReference>
<dbReference type="Proteomes" id="UP001142374">
    <property type="component" value="Unassembled WGS sequence"/>
</dbReference>
<feature type="transmembrane region" description="Helical" evidence="2">
    <location>
        <begin position="256"/>
        <end position="276"/>
    </location>
</feature>
<evidence type="ECO:0000256" key="3">
    <source>
        <dbReference type="SAM" id="SignalP"/>
    </source>
</evidence>
<feature type="chain" id="PRO_5040765772" description="DUF916 domain-containing protein" evidence="3">
    <location>
        <begin position="28"/>
        <end position="289"/>
    </location>
</feature>
<evidence type="ECO:0000256" key="2">
    <source>
        <dbReference type="SAM" id="Phobius"/>
    </source>
</evidence>
<dbReference type="AlphaFoldDB" id="A0A9X2LL20"/>
<organism evidence="4 5">
    <name type="scientific">Streptomyces telluris</name>
    <dbReference type="NCBI Taxonomy" id="2720021"/>
    <lineage>
        <taxon>Bacteria</taxon>
        <taxon>Bacillati</taxon>
        <taxon>Actinomycetota</taxon>
        <taxon>Actinomycetes</taxon>
        <taxon>Kitasatosporales</taxon>
        <taxon>Streptomycetaceae</taxon>
        <taxon>Streptomyces</taxon>
    </lineage>
</organism>
<evidence type="ECO:0000313" key="4">
    <source>
        <dbReference type="EMBL" id="MCQ8772777.1"/>
    </source>
</evidence>
<evidence type="ECO:0000256" key="1">
    <source>
        <dbReference type="SAM" id="MobiDB-lite"/>
    </source>
</evidence>
<dbReference type="RefSeq" id="WP_168094969.1">
    <property type="nucleotide sequence ID" value="NZ_JAATER010000331.1"/>
</dbReference>
<keyword evidence="2" id="KW-0812">Transmembrane</keyword>
<proteinExistence type="predicted"/>
<evidence type="ECO:0008006" key="6">
    <source>
        <dbReference type="Google" id="ProtNLM"/>
    </source>
</evidence>
<keyword evidence="2" id="KW-0472">Membrane</keyword>
<feature type="signal peptide" evidence="3">
    <location>
        <begin position="1"/>
        <end position="27"/>
    </location>
</feature>
<keyword evidence="2" id="KW-1133">Transmembrane helix</keyword>
<evidence type="ECO:0000313" key="5">
    <source>
        <dbReference type="Proteomes" id="UP001142374"/>
    </source>
</evidence>
<feature type="compositionally biased region" description="Low complexity" evidence="1">
    <location>
        <begin position="29"/>
        <end position="46"/>
    </location>
</feature>
<accession>A0A9X2LL20</accession>
<comment type="caution">
    <text evidence="4">The sequence shown here is derived from an EMBL/GenBank/DDBJ whole genome shotgun (WGS) entry which is preliminary data.</text>
</comment>
<sequence>MRRRPVRLLPPVLVALLLCASAVPAAAAADDRPWSAAPAPAGTEAPGPDDRASFYLEGAPGTVFTDKLSVVNPADRERSFTLRGAGPWISPARQQVRVPARTRANVPLRVTVPGDAEPGDHPGAVVVSAEGREVRVRLALRVSGAPALPALAVENVRVGGAGVGAGGGAVIRYTLVNRGNRALTPRLALRADGVFGTVLRRAVADPPGELAPGRVVRRVERWPDAPRLDSVTVRVTAVAEGGVRAGGSGSYTPVRWVGPVGGGVVLVLAGGAVVLVRRFGQRRGAGGDA</sequence>
<gene>
    <name evidence="4" type="ORF">NQU55_23825</name>
</gene>
<feature type="region of interest" description="Disordered" evidence="1">
    <location>
        <begin position="29"/>
        <end position="51"/>
    </location>
</feature>
<keyword evidence="3" id="KW-0732">Signal</keyword>
<reference evidence="4" key="1">
    <citation type="submission" date="2022-06" db="EMBL/GenBank/DDBJ databases">
        <title>WGS of actinobacteria.</title>
        <authorList>
            <person name="Thawai C."/>
        </authorList>
    </citation>
    <scope>NUCLEOTIDE SEQUENCE</scope>
    <source>
        <strain evidence="4">AA8</strain>
    </source>
</reference>
<protein>
    <recommendedName>
        <fullName evidence="6">DUF916 domain-containing protein</fullName>
    </recommendedName>
</protein>
<keyword evidence="5" id="KW-1185">Reference proteome</keyword>